<evidence type="ECO:0000256" key="1">
    <source>
        <dbReference type="SAM" id="Phobius"/>
    </source>
</evidence>
<dbReference type="SUPFAM" id="SSF141673">
    <property type="entry name" value="MOSC N-terminal domain-like"/>
    <property type="match status" value="1"/>
</dbReference>
<dbReference type="InterPro" id="IPR005303">
    <property type="entry name" value="MOCOS_middle"/>
</dbReference>
<evidence type="ECO:0000259" key="2">
    <source>
        <dbReference type="PROSITE" id="PS51340"/>
    </source>
</evidence>
<keyword evidence="4" id="KW-1185">Reference proteome</keyword>
<dbReference type="STRING" id="230819.A0A5C3L150"/>
<dbReference type="InterPro" id="IPR005302">
    <property type="entry name" value="MoCF_Sase_C"/>
</dbReference>
<dbReference type="PANTHER" id="PTHR14237:SF19">
    <property type="entry name" value="MITOCHONDRIAL AMIDOXIME REDUCING COMPONENT 1"/>
    <property type="match status" value="1"/>
</dbReference>
<protein>
    <recommendedName>
        <fullName evidence="2">MOSC domain-containing protein</fullName>
    </recommendedName>
</protein>
<name>A0A5C3L150_COPMA</name>
<feature type="transmembrane region" description="Helical" evidence="1">
    <location>
        <begin position="20"/>
        <end position="41"/>
    </location>
</feature>
<dbReference type="InterPro" id="IPR011037">
    <property type="entry name" value="Pyrv_Knase-like_insert_dom_sf"/>
</dbReference>
<dbReference type="SUPFAM" id="SSF50800">
    <property type="entry name" value="PK beta-barrel domain-like"/>
    <property type="match status" value="1"/>
</dbReference>
<dbReference type="Proteomes" id="UP000307440">
    <property type="component" value="Unassembled WGS sequence"/>
</dbReference>
<feature type="domain" description="MOSC" evidence="2">
    <location>
        <begin position="203"/>
        <end position="387"/>
    </location>
</feature>
<evidence type="ECO:0000313" key="3">
    <source>
        <dbReference type="EMBL" id="TFK26674.1"/>
    </source>
</evidence>
<accession>A0A5C3L150</accession>
<dbReference type="GO" id="GO:0030151">
    <property type="term" value="F:molybdenum ion binding"/>
    <property type="evidence" value="ECO:0007669"/>
    <property type="project" value="InterPro"/>
</dbReference>
<keyword evidence="1" id="KW-0472">Membrane</keyword>
<dbReference type="OrthoDB" id="17255at2759"/>
<dbReference type="PROSITE" id="PS51340">
    <property type="entry name" value="MOSC"/>
    <property type="match status" value="1"/>
</dbReference>
<keyword evidence="1" id="KW-1133">Transmembrane helix</keyword>
<sequence length="392" mass="43603">MSSTSEIAVRLKANLAQIQANMGFQTLLLAVTISLGLWVFVQTRRKNDPKANVISNEEKAPKLELRRTKNTHIPQNVRVSRLLVHPIKSCRGISVDQVAYTPEGVEFDRLWAIIDSNKQAIITAREVPKLVLVSPQIERDDSLPHLGQLIVTFPSSAECDTVTVPLRPTESILRQWKILPQIQIWPTHGPVDGYICESLDPEGPSPSEVLSKYIGRQVNLVYKGPRPREIDPTTLFPKLQATAKYQDMYPLLVLSEESTSSVDEELRKHVGTQGIDESWKTGNVAIERFRPNIIFSGGGPFAEDDWEQITLGTEDAPTITLVSKCTRCLLPNVSPETGVRDAAVPYKVLMKFRTGLDPKHKFKPCVGCNGVPSGNGVVQIGDKVFIKRLLED</sequence>
<proteinExistence type="predicted"/>
<dbReference type="Pfam" id="PF03473">
    <property type="entry name" value="MOSC"/>
    <property type="match status" value="1"/>
</dbReference>
<dbReference type="EMBL" id="ML210172">
    <property type="protein sequence ID" value="TFK26674.1"/>
    <property type="molecule type" value="Genomic_DNA"/>
</dbReference>
<reference evidence="3 4" key="1">
    <citation type="journal article" date="2019" name="Nat. Ecol. Evol.">
        <title>Megaphylogeny resolves global patterns of mushroom evolution.</title>
        <authorList>
            <person name="Varga T."/>
            <person name="Krizsan K."/>
            <person name="Foldi C."/>
            <person name="Dima B."/>
            <person name="Sanchez-Garcia M."/>
            <person name="Sanchez-Ramirez S."/>
            <person name="Szollosi G.J."/>
            <person name="Szarkandi J.G."/>
            <person name="Papp V."/>
            <person name="Albert L."/>
            <person name="Andreopoulos W."/>
            <person name="Angelini C."/>
            <person name="Antonin V."/>
            <person name="Barry K.W."/>
            <person name="Bougher N.L."/>
            <person name="Buchanan P."/>
            <person name="Buyck B."/>
            <person name="Bense V."/>
            <person name="Catcheside P."/>
            <person name="Chovatia M."/>
            <person name="Cooper J."/>
            <person name="Damon W."/>
            <person name="Desjardin D."/>
            <person name="Finy P."/>
            <person name="Geml J."/>
            <person name="Haridas S."/>
            <person name="Hughes K."/>
            <person name="Justo A."/>
            <person name="Karasinski D."/>
            <person name="Kautmanova I."/>
            <person name="Kiss B."/>
            <person name="Kocsube S."/>
            <person name="Kotiranta H."/>
            <person name="LaButti K.M."/>
            <person name="Lechner B.E."/>
            <person name="Liimatainen K."/>
            <person name="Lipzen A."/>
            <person name="Lukacs Z."/>
            <person name="Mihaltcheva S."/>
            <person name="Morgado L.N."/>
            <person name="Niskanen T."/>
            <person name="Noordeloos M.E."/>
            <person name="Ohm R.A."/>
            <person name="Ortiz-Santana B."/>
            <person name="Ovrebo C."/>
            <person name="Racz N."/>
            <person name="Riley R."/>
            <person name="Savchenko A."/>
            <person name="Shiryaev A."/>
            <person name="Soop K."/>
            <person name="Spirin V."/>
            <person name="Szebenyi C."/>
            <person name="Tomsovsky M."/>
            <person name="Tulloss R.E."/>
            <person name="Uehling J."/>
            <person name="Grigoriev I.V."/>
            <person name="Vagvolgyi C."/>
            <person name="Papp T."/>
            <person name="Martin F.M."/>
            <person name="Miettinen O."/>
            <person name="Hibbett D.S."/>
            <person name="Nagy L.G."/>
        </authorList>
    </citation>
    <scope>NUCLEOTIDE SEQUENCE [LARGE SCALE GENOMIC DNA]</scope>
    <source>
        <strain evidence="3 4">CBS 121175</strain>
    </source>
</reference>
<gene>
    <name evidence="3" type="ORF">FA15DRAFT_667145</name>
</gene>
<organism evidence="3 4">
    <name type="scientific">Coprinopsis marcescibilis</name>
    <name type="common">Agaric fungus</name>
    <name type="synonym">Psathyrella marcescibilis</name>
    <dbReference type="NCBI Taxonomy" id="230819"/>
    <lineage>
        <taxon>Eukaryota</taxon>
        <taxon>Fungi</taxon>
        <taxon>Dikarya</taxon>
        <taxon>Basidiomycota</taxon>
        <taxon>Agaricomycotina</taxon>
        <taxon>Agaricomycetes</taxon>
        <taxon>Agaricomycetidae</taxon>
        <taxon>Agaricales</taxon>
        <taxon>Agaricineae</taxon>
        <taxon>Psathyrellaceae</taxon>
        <taxon>Coprinopsis</taxon>
    </lineage>
</organism>
<keyword evidence="1" id="KW-0812">Transmembrane</keyword>
<dbReference type="PANTHER" id="PTHR14237">
    <property type="entry name" value="MOLYBDOPTERIN COFACTOR SULFURASE MOSC"/>
    <property type="match status" value="1"/>
</dbReference>
<dbReference type="GO" id="GO:0003824">
    <property type="term" value="F:catalytic activity"/>
    <property type="evidence" value="ECO:0007669"/>
    <property type="project" value="InterPro"/>
</dbReference>
<dbReference type="Pfam" id="PF03476">
    <property type="entry name" value="MOSC_N"/>
    <property type="match status" value="1"/>
</dbReference>
<dbReference type="GO" id="GO:0030170">
    <property type="term" value="F:pyridoxal phosphate binding"/>
    <property type="evidence" value="ECO:0007669"/>
    <property type="project" value="InterPro"/>
</dbReference>
<dbReference type="AlphaFoldDB" id="A0A5C3L150"/>
<evidence type="ECO:0000313" key="4">
    <source>
        <dbReference type="Proteomes" id="UP000307440"/>
    </source>
</evidence>